<evidence type="ECO:0000313" key="1">
    <source>
        <dbReference type="EMBL" id="MEI4549032.1"/>
    </source>
</evidence>
<name>A0ABU8EPZ4_9GAMM</name>
<comment type="caution">
    <text evidence="1">The sequence shown here is derived from an EMBL/GenBank/DDBJ whole genome shotgun (WGS) entry which is preliminary data.</text>
</comment>
<gene>
    <name evidence="1" type="ORF">WAE96_04790</name>
</gene>
<proteinExistence type="predicted"/>
<dbReference type="Proteomes" id="UP001382455">
    <property type="component" value="Unassembled WGS sequence"/>
</dbReference>
<accession>A0ABU8EPZ4</accession>
<dbReference type="RefSeq" id="WP_158683308.1">
    <property type="nucleotide sequence ID" value="NZ_JBAWKS010000001.1"/>
</dbReference>
<reference evidence="1 2" key="1">
    <citation type="submission" date="2023-12" db="EMBL/GenBank/DDBJ databases">
        <title>Friends and Foes: Symbiotic and Algicidal bacterial influence on Karenia brevis blooms.</title>
        <authorList>
            <person name="Fei C."/>
            <person name="Mohamed A.R."/>
            <person name="Booker A."/>
            <person name="Arshad M."/>
            <person name="Klass S."/>
            <person name="Ahn S."/>
            <person name="Gilbert P.M."/>
            <person name="Heil C.A."/>
            <person name="Martinez J.M."/>
            <person name="Amin S.A."/>
        </authorList>
    </citation>
    <scope>NUCLEOTIDE SEQUENCE [LARGE SCALE GENOMIC DNA]</scope>
    <source>
        <strain evidence="1 2">CE15</strain>
    </source>
</reference>
<keyword evidence="2" id="KW-1185">Reference proteome</keyword>
<sequence>MTNNQNAETIENAYHAHDISKLETKSKIAVADYVEITEKQKEMKIIAKYDLFSEIEEI</sequence>
<protein>
    <submittedName>
        <fullName evidence="1">Uncharacterized protein</fullName>
    </submittedName>
</protein>
<evidence type="ECO:0000313" key="2">
    <source>
        <dbReference type="Proteomes" id="UP001382455"/>
    </source>
</evidence>
<dbReference type="EMBL" id="JBAWKS010000001">
    <property type="protein sequence ID" value="MEI4549032.1"/>
    <property type="molecule type" value="Genomic_DNA"/>
</dbReference>
<organism evidence="1 2">
    <name type="scientific">Pseudoalteromonas spongiae</name>
    <dbReference type="NCBI Taxonomy" id="298657"/>
    <lineage>
        <taxon>Bacteria</taxon>
        <taxon>Pseudomonadati</taxon>
        <taxon>Pseudomonadota</taxon>
        <taxon>Gammaproteobacteria</taxon>
        <taxon>Alteromonadales</taxon>
        <taxon>Pseudoalteromonadaceae</taxon>
        <taxon>Pseudoalteromonas</taxon>
    </lineage>
</organism>